<comment type="caution">
    <text evidence="1">The sequence shown here is derived from an EMBL/GenBank/DDBJ whole genome shotgun (WGS) entry which is preliminary data.</text>
</comment>
<evidence type="ECO:0000313" key="1">
    <source>
        <dbReference type="EMBL" id="GAI29534.1"/>
    </source>
</evidence>
<sequence length="55" mass="6375">MGKLKFNVGDKVINKKESDKNGVIVGYYKKTGEYQVRLENGETHYVSPRWLDKLT</sequence>
<organism evidence="1">
    <name type="scientific">marine sediment metagenome</name>
    <dbReference type="NCBI Taxonomy" id="412755"/>
    <lineage>
        <taxon>unclassified sequences</taxon>
        <taxon>metagenomes</taxon>
        <taxon>ecological metagenomes</taxon>
    </lineage>
</organism>
<dbReference type="EMBL" id="BARV01019309">
    <property type="protein sequence ID" value="GAI29534.1"/>
    <property type="molecule type" value="Genomic_DNA"/>
</dbReference>
<name>X1PF69_9ZZZZ</name>
<gene>
    <name evidence="1" type="ORF">S06H3_32468</name>
</gene>
<dbReference type="AlphaFoldDB" id="X1PF69"/>
<accession>X1PF69</accession>
<reference evidence="1" key="1">
    <citation type="journal article" date="2014" name="Front. Microbiol.">
        <title>High frequency of phylogenetically diverse reductive dehalogenase-homologous genes in deep subseafloor sedimentary metagenomes.</title>
        <authorList>
            <person name="Kawai M."/>
            <person name="Futagami T."/>
            <person name="Toyoda A."/>
            <person name="Takaki Y."/>
            <person name="Nishi S."/>
            <person name="Hori S."/>
            <person name="Arai W."/>
            <person name="Tsubouchi T."/>
            <person name="Morono Y."/>
            <person name="Uchiyama I."/>
            <person name="Ito T."/>
            <person name="Fujiyama A."/>
            <person name="Inagaki F."/>
            <person name="Takami H."/>
        </authorList>
    </citation>
    <scope>NUCLEOTIDE SEQUENCE</scope>
    <source>
        <strain evidence="1">Expedition CK06-06</strain>
    </source>
</reference>
<proteinExistence type="predicted"/>
<protein>
    <submittedName>
        <fullName evidence="1">Uncharacterized protein</fullName>
    </submittedName>
</protein>